<accession>A0A7W7D643</accession>
<proteinExistence type="predicted"/>
<dbReference type="Proteomes" id="UP000542210">
    <property type="component" value="Unassembled WGS sequence"/>
</dbReference>
<gene>
    <name evidence="1" type="ORF">BJ982_002524</name>
</gene>
<dbReference type="AlphaFoldDB" id="A0A7W7D643"/>
<dbReference type="RefSeq" id="WP_184879785.1">
    <property type="nucleotide sequence ID" value="NZ_BOOV01000017.1"/>
</dbReference>
<evidence type="ECO:0000313" key="1">
    <source>
        <dbReference type="EMBL" id="MBB4700980.1"/>
    </source>
</evidence>
<reference evidence="1 2" key="1">
    <citation type="submission" date="2020-08" db="EMBL/GenBank/DDBJ databases">
        <title>Sequencing the genomes of 1000 actinobacteria strains.</title>
        <authorList>
            <person name="Klenk H.-P."/>
        </authorList>
    </citation>
    <scope>NUCLEOTIDE SEQUENCE [LARGE SCALE GENOMIC DNA]</scope>
    <source>
        <strain evidence="1 2">DSM 45784</strain>
    </source>
</reference>
<keyword evidence="2" id="KW-1185">Reference proteome</keyword>
<protein>
    <submittedName>
        <fullName evidence="1">Uncharacterized protein</fullName>
    </submittedName>
</protein>
<dbReference type="EMBL" id="JACHND010000001">
    <property type="protein sequence ID" value="MBB4700980.1"/>
    <property type="molecule type" value="Genomic_DNA"/>
</dbReference>
<evidence type="ECO:0000313" key="2">
    <source>
        <dbReference type="Proteomes" id="UP000542210"/>
    </source>
</evidence>
<comment type="caution">
    <text evidence="1">The sequence shown here is derived from an EMBL/GenBank/DDBJ whole genome shotgun (WGS) entry which is preliminary data.</text>
</comment>
<sequence>MTAALVLGPAEPLDPAWAEAGSAAEAERLVAEGRTVAVTLSGDETTQIAAAAVYAWLGARVFRTSHPDGVRQAVAMTDSLAGRRPPTLTRRGLA</sequence>
<name>A0A7W7D643_9ACTN</name>
<organism evidence="1 2">
    <name type="scientific">Sphaerisporangium siamense</name>
    <dbReference type="NCBI Taxonomy" id="795645"/>
    <lineage>
        <taxon>Bacteria</taxon>
        <taxon>Bacillati</taxon>
        <taxon>Actinomycetota</taxon>
        <taxon>Actinomycetes</taxon>
        <taxon>Streptosporangiales</taxon>
        <taxon>Streptosporangiaceae</taxon>
        <taxon>Sphaerisporangium</taxon>
    </lineage>
</organism>